<evidence type="ECO:0000256" key="2">
    <source>
        <dbReference type="ARBA" id="ARBA00005695"/>
    </source>
</evidence>
<dbReference type="AlphaFoldDB" id="A0A1M7A123"/>
<comment type="similarity">
    <text evidence="2">Belongs to the bacterial solute-binding protein 5 family.</text>
</comment>
<dbReference type="EMBL" id="FRBR01000002">
    <property type="protein sequence ID" value="SHL36417.1"/>
    <property type="molecule type" value="Genomic_DNA"/>
</dbReference>
<evidence type="ECO:0000256" key="3">
    <source>
        <dbReference type="SAM" id="SignalP"/>
    </source>
</evidence>
<dbReference type="OrthoDB" id="9803988at2"/>
<dbReference type="GO" id="GO:0015833">
    <property type="term" value="P:peptide transport"/>
    <property type="evidence" value="ECO:0007669"/>
    <property type="project" value="TreeGrafter"/>
</dbReference>
<dbReference type="GO" id="GO:1904680">
    <property type="term" value="F:peptide transmembrane transporter activity"/>
    <property type="evidence" value="ECO:0007669"/>
    <property type="project" value="TreeGrafter"/>
</dbReference>
<feature type="chain" id="PRO_5012341918" evidence="3">
    <location>
        <begin position="26"/>
        <end position="510"/>
    </location>
</feature>
<accession>A0A1M7A123</accession>
<dbReference type="Proteomes" id="UP000183974">
    <property type="component" value="Unassembled WGS sequence"/>
</dbReference>
<dbReference type="InterPro" id="IPR030678">
    <property type="entry name" value="Peptide/Ni-bd"/>
</dbReference>
<dbReference type="InterPro" id="IPR039424">
    <property type="entry name" value="SBP_5"/>
</dbReference>
<protein>
    <submittedName>
        <fullName evidence="5">Peptide/nickel transport system substrate-binding protein</fullName>
    </submittedName>
</protein>
<feature type="signal peptide" evidence="3">
    <location>
        <begin position="1"/>
        <end position="25"/>
    </location>
</feature>
<dbReference type="InterPro" id="IPR000914">
    <property type="entry name" value="SBP_5_dom"/>
</dbReference>
<organism evidence="5 6">
    <name type="scientific">Roseovarius pacificus</name>
    <dbReference type="NCBI Taxonomy" id="337701"/>
    <lineage>
        <taxon>Bacteria</taxon>
        <taxon>Pseudomonadati</taxon>
        <taxon>Pseudomonadota</taxon>
        <taxon>Alphaproteobacteria</taxon>
        <taxon>Rhodobacterales</taxon>
        <taxon>Roseobacteraceae</taxon>
        <taxon>Roseovarius</taxon>
    </lineage>
</organism>
<dbReference type="Gene3D" id="3.90.76.10">
    <property type="entry name" value="Dipeptide-binding Protein, Domain 1"/>
    <property type="match status" value="1"/>
</dbReference>
<dbReference type="PIRSF" id="PIRSF002741">
    <property type="entry name" value="MppA"/>
    <property type="match status" value="1"/>
</dbReference>
<keyword evidence="3" id="KW-0732">Signal</keyword>
<dbReference type="Pfam" id="PF00496">
    <property type="entry name" value="SBP_bac_5"/>
    <property type="match status" value="1"/>
</dbReference>
<dbReference type="SUPFAM" id="SSF53850">
    <property type="entry name" value="Periplasmic binding protein-like II"/>
    <property type="match status" value="1"/>
</dbReference>
<name>A0A1M7A123_9RHOB</name>
<evidence type="ECO:0000256" key="1">
    <source>
        <dbReference type="ARBA" id="ARBA00004418"/>
    </source>
</evidence>
<dbReference type="Gene3D" id="3.40.190.10">
    <property type="entry name" value="Periplasmic binding protein-like II"/>
    <property type="match status" value="1"/>
</dbReference>
<dbReference type="PANTHER" id="PTHR30290">
    <property type="entry name" value="PERIPLASMIC BINDING COMPONENT OF ABC TRANSPORTER"/>
    <property type="match status" value="1"/>
</dbReference>
<evidence type="ECO:0000313" key="5">
    <source>
        <dbReference type="EMBL" id="SHL36417.1"/>
    </source>
</evidence>
<feature type="domain" description="Solute-binding protein family 5" evidence="4">
    <location>
        <begin position="77"/>
        <end position="429"/>
    </location>
</feature>
<comment type="subcellular location">
    <subcellularLocation>
        <location evidence="1">Periplasm</location>
    </subcellularLocation>
</comment>
<keyword evidence="6" id="KW-1185">Reference proteome</keyword>
<dbReference type="GO" id="GO:0043190">
    <property type="term" value="C:ATP-binding cassette (ABC) transporter complex"/>
    <property type="evidence" value="ECO:0007669"/>
    <property type="project" value="InterPro"/>
</dbReference>
<dbReference type="RefSeq" id="WP_084728943.1">
    <property type="nucleotide sequence ID" value="NZ_BMLR01000002.1"/>
</dbReference>
<sequence length="510" mass="57243">MIMKNFLRITGGAMLSCGVALSAMAQESEPVYGGTLDVGFISDVRTLNPLQSTQWTERQILFLMFDRLVDLNPDFSLRPGLAKSWEFEDDGKRVVLHLEEGVSFHDGTPFNAEAVKWNLDTRLDPDAGSSQRKQLEAVIESVEVVDEHTVAINMIEPYPPLLALFTDRAGLMASPAAAETYGEDVGMHPVGTGPFKFEEWTRGSELSVVRNEEFWQEGMPYLDRVEFNNIASNVIGIQRMTIGEIDYIGHLTPLDTKLADASPDIKLVQSDGGQWYSLQMNYGQEPYNNHELRKAIAYGIDRDRINEILWEGQGTVSNGFTPEGLWWTPSGLPDYSYDPDRARQILKDAGLEGTTLSLASPSGDALRRFSELVKESLDQIGLNVQLAPVPQSEYYAKTVSGEINFTPMRWTQRADPDGLIQYLFSSEGTANSTGYSNEQVDAWIDEARTTSDQAVREDLYQKVQVQIVEDLPYIPVGFATEFSALRTEVHGYTPMPDLIPRFRYFWLSEE</sequence>
<gene>
    <name evidence="5" type="ORF">SAMN05444398_102132</name>
</gene>
<dbReference type="Gene3D" id="3.10.105.10">
    <property type="entry name" value="Dipeptide-binding Protein, Domain 3"/>
    <property type="match status" value="1"/>
</dbReference>
<evidence type="ECO:0000313" key="6">
    <source>
        <dbReference type="Proteomes" id="UP000183974"/>
    </source>
</evidence>
<dbReference type="GO" id="GO:0030288">
    <property type="term" value="C:outer membrane-bounded periplasmic space"/>
    <property type="evidence" value="ECO:0007669"/>
    <property type="project" value="UniProtKB-ARBA"/>
</dbReference>
<proteinExistence type="inferred from homology"/>
<evidence type="ECO:0000259" key="4">
    <source>
        <dbReference type="Pfam" id="PF00496"/>
    </source>
</evidence>
<reference evidence="5 6" key="1">
    <citation type="submission" date="2016-11" db="EMBL/GenBank/DDBJ databases">
        <authorList>
            <person name="Jaros S."/>
            <person name="Januszkiewicz K."/>
            <person name="Wedrychowicz H."/>
        </authorList>
    </citation>
    <scope>NUCLEOTIDE SEQUENCE [LARGE SCALE GENOMIC DNA]</scope>
    <source>
        <strain evidence="5 6">DSM 29589</strain>
    </source>
</reference>
<dbReference type="STRING" id="337701.SAMN05444398_102132"/>